<dbReference type="SUPFAM" id="SSF53474">
    <property type="entry name" value="alpha/beta-Hydrolases"/>
    <property type="match status" value="1"/>
</dbReference>
<feature type="domain" description="Alpha/beta hydrolase fold-3" evidence="2">
    <location>
        <begin position="160"/>
        <end position="401"/>
    </location>
</feature>
<dbReference type="PANTHER" id="PTHR48081:SF25">
    <property type="entry name" value="PUTATIVE (AFU_ORTHOLOGUE AFUA_3G11560)-RELATED"/>
    <property type="match status" value="1"/>
</dbReference>
<protein>
    <recommendedName>
        <fullName evidence="2">Alpha/beta hydrolase fold-3 domain-containing protein</fullName>
    </recommendedName>
</protein>
<dbReference type="AlphaFoldDB" id="A0AAN6REB8"/>
<dbReference type="InterPro" id="IPR013094">
    <property type="entry name" value="AB_hydrolase_3"/>
</dbReference>
<proteinExistence type="predicted"/>
<dbReference type="Pfam" id="PF07859">
    <property type="entry name" value="Abhydrolase_3"/>
    <property type="match status" value="1"/>
</dbReference>
<organism evidence="3 4">
    <name type="scientific">Pseudopithomyces chartarum</name>
    <dbReference type="NCBI Taxonomy" id="1892770"/>
    <lineage>
        <taxon>Eukaryota</taxon>
        <taxon>Fungi</taxon>
        <taxon>Dikarya</taxon>
        <taxon>Ascomycota</taxon>
        <taxon>Pezizomycotina</taxon>
        <taxon>Dothideomycetes</taxon>
        <taxon>Pleosporomycetidae</taxon>
        <taxon>Pleosporales</taxon>
        <taxon>Massarineae</taxon>
        <taxon>Didymosphaeriaceae</taxon>
        <taxon>Pseudopithomyces</taxon>
    </lineage>
</organism>
<dbReference type="InterPro" id="IPR050300">
    <property type="entry name" value="GDXG_lipolytic_enzyme"/>
</dbReference>
<evidence type="ECO:0000313" key="3">
    <source>
        <dbReference type="EMBL" id="KAK3203392.1"/>
    </source>
</evidence>
<dbReference type="EMBL" id="WVTA01000011">
    <property type="protein sequence ID" value="KAK3203392.1"/>
    <property type="molecule type" value="Genomic_DNA"/>
</dbReference>
<evidence type="ECO:0000259" key="2">
    <source>
        <dbReference type="Pfam" id="PF07859"/>
    </source>
</evidence>
<name>A0AAN6REB8_9PLEO</name>
<dbReference type="Proteomes" id="UP001280581">
    <property type="component" value="Unassembled WGS sequence"/>
</dbReference>
<sequence length="486" mass="53723">MESSPSAMLKLLLPKTPFILKTALSHSIGFSETSSKWDLRTELTIKVLRDMLGPNQKKLTPITKLQHLTSKDQGVKGKIWASKVKLEVPGEDDVRQLVFKSIGELGDGTEKWSKCEMSSVEGEWHGERAGVSDTEPEPASLSETEKFENLMKEVKSKVTVLYFHGGAMYLLDPATYRHVTGKIARMTGGRVFSVRYRLAPQHAFPAALIDAFMAYLSLLHPPPDAPHGPVPASEIVFGGDSAGGLLCTALTQLILQIHRSHSGPGLPTVRWYGKDVETPLPAGLALSSPWIDITRALPSIEGLAKYDYLPPPSHTAGMNYPPDDVWPTNPPRADLYCETEALMHPLVSPVAAMDWRNAPPMFFGLGEEMLRDEDAILARRLHAQGVTVRWREFEAMPHCFAMMLDSLPASTTFFEEYTKFCSEVVEGKVTSSDAEKLAAKTLKRENLQFEDVTDITDEDVVKYMKEGQSRIGKKGEAAATEAKPML</sequence>
<dbReference type="InterPro" id="IPR029058">
    <property type="entry name" value="AB_hydrolase_fold"/>
</dbReference>
<comment type="caution">
    <text evidence="3">The sequence shown here is derived from an EMBL/GenBank/DDBJ whole genome shotgun (WGS) entry which is preliminary data.</text>
</comment>
<keyword evidence="1" id="KW-0378">Hydrolase</keyword>
<evidence type="ECO:0000256" key="1">
    <source>
        <dbReference type="ARBA" id="ARBA00022801"/>
    </source>
</evidence>
<dbReference type="GO" id="GO:0016787">
    <property type="term" value="F:hydrolase activity"/>
    <property type="evidence" value="ECO:0007669"/>
    <property type="project" value="UniProtKB-KW"/>
</dbReference>
<evidence type="ECO:0000313" key="4">
    <source>
        <dbReference type="Proteomes" id="UP001280581"/>
    </source>
</evidence>
<reference evidence="3 4" key="1">
    <citation type="submission" date="2021-02" db="EMBL/GenBank/DDBJ databases">
        <title>Genome assembly of Pseudopithomyces chartarum.</title>
        <authorList>
            <person name="Jauregui R."/>
            <person name="Singh J."/>
            <person name="Voisey C."/>
        </authorList>
    </citation>
    <scope>NUCLEOTIDE SEQUENCE [LARGE SCALE GENOMIC DNA]</scope>
    <source>
        <strain evidence="3 4">AGR01</strain>
    </source>
</reference>
<keyword evidence="4" id="KW-1185">Reference proteome</keyword>
<dbReference type="PANTHER" id="PTHR48081">
    <property type="entry name" value="AB HYDROLASE SUPERFAMILY PROTEIN C4A8.06C"/>
    <property type="match status" value="1"/>
</dbReference>
<accession>A0AAN6REB8</accession>
<dbReference type="Gene3D" id="3.40.50.1820">
    <property type="entry name" value="alpha/beta hydrolase"/>
    <property type="match status" value="1"/>
</dbReference>
<gene>
    <name evidence="3" type="ORF">GRF29_112g1159194</name>
</gene>